<dbReference type="SUPFAM" id="SSF53474">
    <property type="entry name" value="alpha/beta-Hydrolases"/>
    <property type="match status" value="2"/>
</dbReference>
<dbReference type="InterPro" id="IPR050261">
    <property type="entry name" value="FrsA_esterase"/>
</dbReference>
<proteinExistence type="predicted"/>
<dbReference type="RefSeq" id="WP_145370555.1">
    <property type="nucleotide sequence ID" value="NZ_CP036275.1"/>
</dbReference>
<sequence precursor="true">MSQFVRAAVVTGLLLLSVGTLRADNDSTLRVFPEGQRPDDRRLEPLKDLNGYFPFEVPESPAEWDDRAEELRRRVLVANGLWPMPPKTPLNAVIHGKVERDGFTVERVYFESQPGFYVTGMLFRPSEGEGPFPGVLSPHGHGGRLQDAGPDKVLQQIERGEEKFAASGRFPKLARCAQLARMGCVTFIYDMIGYADNTQLSYELAHRFAKQRPEMEDPENWGLYSTQAELRMQSIFGLQTWNSIRALDFLCSLPDVDASRIGVTGGSGGGTQTIVLCAIDPRPVVAFPQGMVSTAMQGGCTCENCSLLRVGTGNVELTALFAPRPQAMTAANDWTKEMMTKGYPQLQQLYRMLGHPEKVDCDAYLHFPHNYNYVTRAHMYDWFNEYLGLGLEEPIVEEDYELLSSEEMAVWNDEHPAPKARGEAFERQLLSQMTEQSDAQIASLLPEDQKSVEQYREIVGGAFETIFGRTIDGVGTVERENIAKVDRGDYWFFKDVLTVPAHGEQLPVVSVYPKSVDWSGRVVVWLTGQGKAGLFDDAGEPVDAVRTLLERGDSVVTADLFGQGEFASSPDEFAQNRKVENPREYAGYTYTYNNPLFSQRVHDVLTLLKWVDADDHGTEGVTLVGTGEAGLIVATAAPLSGKTVDAVAVETGGFRFATLDSFRDRRFVPGVVKYGDLPALLGLAAPRELLVVGDAEEIPAAVETCYSATDRSKLTWAANANDATARIVDWLAGD</sequence>
<evidence type="ECO:0000313" key="3">
    <source>
        <dbReference type="Proteomes" id="UP000320496"/>
    </source>
</evidence>
<gene>
    <name evidence="2" type="ORF">Mal4_37080</name>
</gene>
<dbReference type="EMBL" id="CP036275">
    <property type="protein sequence ID" value="QDU39366.1"/>
    <property type="molecule type" value="Genomic_DNA"/>
</dbReference>
<feature type="chain" id="PRO_5021766442" evidence="1">
    <location>
        <begin position="24"/>
        <end position="734"/>
    </location>
</feature>
<organism evidence="2 3">
    <name type="scientific">Maioricimonas rarisocia</name>
    <dbReference type="NCBI Taxonomy" id="2528026"/>
    <lineage>
        <taxon>Bacteria</taxon>
        <taxon>Pseudomonadati</taxon>
        <taxon>Planctomycetota</taxon>
        <taxon>Planctomycetia</taxon>
        <taxon>Planctomycetales</taxon>
        <taxon>Planctomycetaceae</taxon>
        <taxon>Maioricimonas</taxon>
    </lineage>
</organism>
<dbReference type="OrthoDB" id="244125at2"/>
<dbReference type="KEGG" id="mri:Mal4_37080"/>
<dbReference type="Proteomes" id="UP000320496">
    <property type="component" value="Chromosome"/>
</dbReference>
<keyword evidence="3" id="KW-1185">Reference proteome</keyword>
<accession>A0A517ZA52</accession>
<evidence type="ECO:0000256" key="1">
    <source>
        <dbReference type="SAM" id="SignalP"/>
    </source>
</evidence>
<dbReference type="PANTHER" id="PTHR22946:SF8">
    <property type="entry name" value="ACETYL XYLAN ESTERASE DOMAIN-CONTAINING PROTEIN"/>
    <property type="match status" value="1"/>
</dbReference>
<feature type="signal peptide" evidence="1">
    <location>
        <begin position="1"/>
        <end position="23"/>
    </location>
</feature>
<keyword evidence="1" id="KW-0732">Signal</keyword>
<protein>
    <submittedName>
        <fullName evidence="2">Acetyl xylan esterase (AXE1)</fullName>
    </submittedName>
</protein>
<name>A0A517ZA52_9PLAN</name>
<dbReference type="InterPro" id="IPR029058">
    <property type="entry name" value="AB_hydrolase_fold"/>
</dbReference>
<dbReference type="Gene3D" id="3.40.50.1820">
    <property type="entry name" value="alpha/beta hydrolase"/>
    <property type="match status" value="2"/>
</dbReference>
<dbReference type="AlphaFoldDB" id="A0A517ZA52"/>
<reference evidence="2 3" key="1">
    <citation type="submission" date="2019-02" db="EMBL/GenBank/DDBJ databases">
        <title>Deep-cultivation of Planctomycetes and their phenomic and genomic characterization uncovers novel biology.</title>
        <authorList>
            <person name="Wiegand S."/>
            <person name="Jogler M."/>
            <person name="Boedeker C."/>
            <person name="Pinto D."/>
            <person name="Vollmers J."/>
            <person name="Rivas-Marin E."/>
            <person name="Kohn T."/>
            <person name="Peeters S.H."/>
            <person name="Heuer A."/>
            <person name="Rast P."/>
            <person name="Oberbeckmann S."/>
            <person name="Bunk B."/>
            <person name="Jeske O."/>
            <person name="Meyerdierks A."/>
            <person name="Storesund J.E."/>
            <person name="Kallscheuer N."/>
            <person name="Luecker S."/>
            <person name="Lage O.M."/>
            <person name="Pohl T."/>
            <person name="Merkel B.J."/>
            <person name="Hornburger P."/>
            <person name="Mueller R.-W."/>
            <person name="Bruemmer F."/>
            <person name="Labrenz M."/>
            <person name="Spormann A.M."/>
            <person name="Op den Camp H."/>
            <person name="Overmann J."/>
            <person name="Amann R."/>
            <person name="Jetten M.S.M."/>
            <person name="Mascher T."/>
            <person name="Medema M.H."/>
            <person name="Devos D.P."/>
            <person name="Kaster A.-K."/>
            <person name="Ovreas L."/>
            <person name="Rohde M."/>
            <person name="Galperin M.Y."/>
            <person name="Jogler C."/>
        </authorList>
    </citation>
    <scope>NUCLEOTIDE SEQUENCE [LARGE SCALE GENOMIC DNA]</scope>
    <source>
        <strain evidence="2 3">Mal4</strain>
    </source>
</reference>
<evidence type="ECO:0000313" key="2">
    <source>
        <dbReference type="EMBL" id="QDU39366.1"/>
    </source>
</evidence>
<dbReference type="PANTHER" id="PTHR22946">
    <property type="entry name" value="DIENELACTONE HYDROLASE DOMAIN-CONTAINING PROTEIN-RELATED"/>
    <property type="match status" value="1"/>
</dbReference>